<feature type="binding site" evidence="4">
    <location>
        <position position="81"/>
    </location>
    <ligand>
        <name>Zn(2+)</name>
        <dbReference type="ChEBI" id="CHEBI:29105"/>
    </ligand>
</feature>
<dbReference type="AlphaFoldDB" id="A0AAV9P459"/>
<gene>
    <name evidence="5" type="ORF">LTR77_008865</name>
</gene>
<feature type="binding site" evidence="4">
    <location>
        <position position="17"/>
    </location>
    <ligand>
        <name>Zn(2+)</name>
        <dbReference type="ChEBI" id="CHEBI:29105"/>
    </ligand>
</feature>
<feature type="binding site" evidence="4">
    <location>
        <position position="19"/>
    </location>
    <ligand>
        <name>Zn(2+)</name>
        <dbReference type="ChEBI" id="CHEBI:29105"/>
    </ligand>
</feature>
<comment type="cofactor">
    <cofactor evidence="4">
        <name>Zn(2+)</name>
        <dbReference type="ChEBI" id="CHEBI:29105"/>
    </cofactor>
    <text evidence="4">Binds 1 zinc ion per subunit.</text>
</comment>
<protein>
    <recommendedName>
        <fullName evidence="7">Carbonic anhydrase</fullName>
    </recommendedName>
</protein>
<accession>A0AAV9P459</accession>
<evidence type="ECO:0000256" key="3">
    <source>
        <dbReference type="ARBA" id="ARBA00022833"/>
    </source>
</evidence>
<dbReference type="Gene3D" id="3.40.1050.10">
    <property type="entry name" value="Carbonic anhydrase"/>
    <property type="match status" value="1"/>
</dbReference>
<dbReference type="InterPro" id="IPR036874">
    <property type="entry name" value="Carbonic_anhydrase_sf"/>
</dbReference>
<name>A0AAV9P459_9PEZI</name>
<proteinExistence type="inferred from homology"/>
<dbReference type="RefSeq" id="XP_064655953.1">
    <property type="nucleotide sequence ID" value="XM_064806094.1"/>
</dbReference>
<keyword evidence="3 4" id="KW-0862">Zinc</keyword>
<comment type="similarity">
    <text evidence="1">Belongs to the beta-class carbonic anhydrase family.</text>
</comment>
<dbReference type="EMBL" id="JAVRRT010000015">
    <property type="protein sequence ID" value="KAK5165941.1"/>
    <property type="molecule type" value="Genomic_DNA"/>
</dbReference>
<comment type="caution">
    <text evidence="5">The sequence shown here is derived from an EMBL/GenBank/DDBJ whole genome shotgun (WGS) entry which is preliminary data.</text>
</comment>
<dbReference type="GO" id="GO:0008270">
    <property type="term" value="F:zinc ion binding"/>
    <property type="evidence" value="ECO:0007669"/>
    <property type="project" value="InterPro"/>
</dbReference>
<evidence type="ECO:0000256" key="1">
    <source>
        <dbReference type="ARBA" id="ARBA00006217"/>
    </source>
</evidence>
<sequence length="164" mass="17672">MPFSAFPNVKATMVISCMDPRANPNEFWAFSETSPVQPAVLRNAGGRVTEDTLRSIRVLSGIMGNGKNTVGAVAVVHHADCGLRNFSDERVGELLGERAGLDEGKKGEVGGMWFGSFSGDATLEKSVREDMEKIKADPYLPRDLEVIGYTYDGTTGKTTEVGVL</sequence>
<feature type="binding site" evidence="4">
    <location>
        <position position="78"/>
    </location>
    <ligand>
        <name>Zn(2+)</name>
        <dbReference type="ChEBI" id="CHEBI:29105"/>
    </ligand>
</feature>
<dbReference type="SMART" id="SM00947">
    <property type="entry name" value="Pro_CA"/>
    <property type="match status" value="1"/>
</dbReference>
<organism evidence="5 6">
    <name type="scientific">Saxophila tyrrhenica</name>
    <dbReference type="NCBI Taxonomy" id="1690608"/>
    <lineage>
        <taxon>Eukaryota</taxon>
        <taxon>Fungi</taxon>
        <taxon>Dikarya</taxon>
        <taxon>Ascomycota</taxon>
        <taxon>Pezizomycotina</taxon>
        <taxon>Dothideomycetes</taxon>
        <taxon>Dothideomycetidae</taxon>
        <taxon>Mycosphaerellales</taxon>
        <taxon>Extremaceae</taxon>
        <taxon>Saxophila</taxon>
    </lineage>
</organism>
<dbReference type="GeneID" id="89930197"/>
<dbReference type="SUPFAM" id="SSF53056">
    <property type="entry name" value="beta-carbonic anhydrase, cab"/>
    <property type="match status" value="1"/>
</dbReference>
<keyword evidence="6" id="KW-1185">Reference proteome</keyword>
<evidence type="ECO:0000256" key="2">
    <source>
        <dbReference type="ARBA" id="ARBA00022723"/>
    </source>
</evidence>
<evidence type="ECO:0000256" key="4">
    <source>
        <dbReference type="PIRSR" id="PIRSR601765-1"/>
    </source>
</evidence>
<evidence type="ECO:0008006" key="7">
    <source>
        <dbReference type="Google" id="ProtNLM"/>
    </source>
</evidence>
<evidence type="ECO:0000313" key="5">
    <source>
        <dbReference type="EMBL" id="KAK5165941.1"/>
    </source>
</evidence>
<dbReference type="PANTHER" id="PTHR43175">
    <property type="entry name" value="CARBONIC ANHYDRASE"/>
    <property type="match status" value="1"/>
</dbReference>
<evidence type="ECO:0000313" key="6">
    <source>
        <dbReference type="Proteomes" id="UP001337655"/>
    </source>
</evidence>
<dbReference type="GO" id="GO:0004089">
    <property type="term" value="F:carbonate dehydratase activity"/>
    <property type="evidence" value="ECO:0007669"/>
    <property type="project" value="InterPro"/>
</dbReference>
<dbReference type="PANTHER" id="PTHR43175:SF3">
    <property type="entry name" value="CARBON DISULFIDE HYDROLASE"/>
    <property type="match status" value="1"/>
</dbReference>
<keyword evidence="2 4" id="KW-0479">Metal-binding</keyword>
<dbReference type="Proteomes" id="UP001337655">
    <property type="component" value="Unassembled WGS sequence"/>
</dbReference>
<dbReference type="InterPro" id="IPR001765">
    <property type="entry name" value="Carbonic_anhydrase"/>
</dbReference>
<reference evidence="5 6" key="1">
    <citation type="submission" date="2023-08" db="EMBL/GenBank/DDBJ databases">
        <title>Black Yeasts Isolated from many extreme environments.</title>
        <authorList>
            <person name="Coleine C."/>
            <person name="Stajich J.E."/>
            <person name="Selbmann L."/>
        </authorList>
    </citation>
    <scope>NUCLEOTIDE SEQUENCE [LARGE SCALE GENOMIC DNA]</scope>
    <source>
        <strain evidence="5 6">CCFEE 5935</strain>
    </source>
</reference>